<dbReference type="InterPro" id="IPR010844">
    <property type="entry name" value="Occludin_ELL"/>
</dbReference>
<sequence length="396" mass="46044">MVDRRLTKSNEITDSLLEDCFARNTSGTQGLELCTDIPFLCCFSRGASNREYTVTGDHRRLTSKMSDISRIVSDRKPKVAVQLKMTDECCAAFRKAVDEKKNVRIIYEPSYCVIQIGYDNIDFLSFTCAASAVKDSSVDALKCVNGKYELLSSVNTKIQVNATEKTFAATREKSQKLKDEQDKKKAKDVVHTKSRSATSKTKPVLSASNPKQMALPKVTKPIAPLNRSRKSSRSKICFKESPLLRSRMRPSKSKCQWPKILRPRMLSKHLMFRWKRTSLRQPKKHGMFCWKCTGIYDEIKSEKEAREYREEYDYRSLYDYLSNVQKEFSVYDSQLKQIRNRQEYEKKNNMVQARFSELQLDMDYLKNRAKHATSRAKLEVLRKRIEDWNRSALSEF</sequence>
<dbReference type="Pfam" id="PF07303">
    <property type="entry name" value="Occludin_ELL"/>
    <property type="match status" value="1"/>
</dbReference>
<dbReference type="AlphaFoldDB" id="A0A915CPY7"/>
<evidence type="ECO:0000259" key="3">
    <source>
        <dbReference type="Pfam" id="PF10390"/>
    </source>
</evidence>
<evidence type="ECO:0000259" key="2">
    <source>
        <dbReference type="Pfam" id="PF07303"/>
    </source>
</evidence>
<feature type="compositionally biased region" description="Polar residues" evidence="1">
    <location>
        <begin position="195"/>
        <end position="208"/>
    </location>
</feature>
<dbReference type="WBParaSite" id="jg11396">
    <property type="protein sequence ID" value="jg11396"/>
    <property type="gene ID" value="jg11396"/>
</dbReference>
<feature type="domain" description="OCEL" evidence="2">
    <location>
        <begin position="296"/>
        <end position="389"/>
    </location>
</feature>
<dbReference type="Proteomes" id="UP000887574">
    <property type="component" value="Unplaced"/>
</dbReference>
<protein>
    <submittedName>
        <fullName evidence="5">Uncharacterized protein</fullName>
    </submittedName>
</protein>
<dbReference type="GO" id="GO:0006368">
    <property type="term" value="P:transcription elongation by RNA polymerase II"/>
    <property type="evidence" value="ECO:0007669"/>
    <property type="project" value="InterPro"/>
</dbReference>
<name>A0A915CPY7_9BILA</name>
<accession>A0A915CPY7</accession>
<dbReference type="Pfam" id="PF10390">
    <property type="entry name" value="ELL"/>
    <property type="match status" value="1"/>
</dbReference>
<organism evidence="4 5">
    <name type="scientific">Ditylenchus dipsaci</name>
    <dbReference type="NCBI Taxonomy" id="166011"/>
    <lineage>
        <taxon>Eukaryota</taxon>
        <taxon>Metazoa</taxon>
        <taxon>Ecdysozoa</taxon>
        <taxon>Nematoda</taxon>
        <taxon>Chromadorea</taxon>
        <taxon>Rhabditida</taxon>
        <taxon>Tylenchina</taxon>
        <taxon>Tylenchomorpha</taxon>
        <taxon>Sphaerularioidea</taxon>
        <taxon>Anguinidae</taxon>
        <taxon>Anguininae</taxon>
        <taxon>Ditylenchus</taxon>
    </lineage>
</organism>
<keyword evidence="4" id="KW-1185">Reference proteome</keyword>
<feature type="compositionally biased region" description="Basic and acidic residues" evidence="1">
    <location>
        <begin position="170"/>
        <end position="191"/>
    </location>
</feature>
<dbReference type="GO" id="GO:0008023">
    <property type="term" value="C:transcription elongation factor complex"/>
    <property type="evidence" value="ECO:0007669"/>
    <property type="project" value="InterPro"/>
</dbReference>
<feature type="region of interest" description="Disordered" evidence="1">
    <location>
        <begin position="169"/>
        <end position="208"/>
    </location>
</feature>
<evidence type="ECO:0000313" key="4">
    <source>
        <dbReference type="Proteomes" id="UP000887574"/>
    </source>
</evidence>
<dbReference type="InterPro" id="IPR019464">
    <property type="entry name" value="ELL_N"/>
</dbReference>
<reference evidence="5" key="1">
    <citation type="submission" date="2022-11" db="UniProtKB">
        <authorList>
            <consortium name="WormBaseParasite"/>
        </authorList>
    </citation>
    <scope>IDENTIFICATION</scope>
</reference>
<proteinExistence type="predicted"/>
<dbReference type="SUPFAM" id="SSF144292">
    <property type="entry name" value="occludin/ELL-like"/>
    <property type="match status" value="1"/>
</dbReference>
<feature type="domain" description="RNA polymerase II elongation factor ELL N-terminal" evidence="3">
    <location>
        <begin position="74"/>
        <end position="234"/>
    </location>
</feature>
<evidence type="ECO:0000313" key="5">
    <source>
        <dbReference type="WBParaSite" id="jg11396"/>
    </source>
</evidence>
<dbReference type="Gene3D" id="6.10.140.340">
    <property type="match status" value="1"/>
</dbReference>
<evidence type="ECO:0000256" key="1">
    <source>
        <dbReference type="SAM" id="MobiDB-lite"/>
    </source>
</evidence>